<dbReference type="AlphaFoldDB" id="A0A2J7ZFL4"/>
<gene>
    <name evidence="6" type="ORF">TSOC_015316</name>
</gene>
<dbReference type="PANTHER" id="PTHR11404:SF6">
    <property type="entry name" value="SUPEROXIDE DISMUTASE [MN], MITOCHONDRIAL"/>
    <property type="match status" value="1"/>
</dbReference>
<feature type="non-terminal residue" evidence="6">
    <location>
        <position position="78"/>
    </location>
</feature>
<dbReference type="InterPro" id="IPR019832">
    <property type="entry name" value="Mn/Fe_SOD_C"/>
</dbReference>
<protein>
    <recommendedName>
        <fullName evidence="2">superoxide dismutase</fullName>
        <ecNumber evidence="2">1.15.1.1</ecNumber>
    </recommendedName>
</protein>
<evidence type="ECO:0000256" key="2">
    <source>
        <dbReference type="ARBA" id="ARBA00012682"/>
    </source>
</evidence>
<dbReference type="EMBL" id="PGGS01004483">
    <property type="protein sequence ID" value="PNG99019.1"/>
    <property type="molecule type" value="Genomic_DNA"/>
</dbReference>
<dbReference type="GO" id="GO:0005739">
    <property type="term" value="C:mitochondrion"/>
    <property type="evidence" value="ECO:0007669"/>
    <property type="project" value="TreeGrafter"/>
</dbReference>
<keyword evidence="7" id="KW-1185">Reference proteome</keyword>
<dbReference type="EC" id="1.15.1.1" evidence="2"/>
<dbReference type="GO" id="GO:0004784">
    <property type="term" value="F:superoxide dismutase activity"/>
    <property type="evidence" value="ECO:0007669"/>
    <property type="project" value="UniProtKB-EC"/>
</dbReference>
<evidence type="ECO:0000313" key="7">
    <source>
        <dbReference type="Proteomes" id="UP000236333"/>
    </source>
</evidence>
<evidence type="ECO:0000256" key="4">
    <source>
        <dbReference type="ARBA" id="ARBA00023002"/>
    </source>
</evidence>
<evidence type="ECO:0000259" key="5">
    <source>
        <dbReference type="Pfam" id="PF02777"/>
    </source>
</evidence>
<comment type="similarity">
    <text evidence="1">Belongs to the iron/manganese superoxide dismutase family.</text>
</comment>
<dbReference type="InterPro" id="IPR050265">
    <property type="entry name" value="Fe/Mn_Superoxide_Dismutase"/>
</dbReference>
<dbReference type="Pfam" id="PF02777">
    <property type="entry name" value="Sod_Fe_C"/>
    <property type="match status" value="1"/>
</dbReference>
<organism evidence="6 7">
    <name type="scientific">Tetrabaena socialis</name>
    <dbReference type="NCBI Taxonomy" id="47790"/>
    <lineage>
        <taxon>Eukaryota</taxon>
        <taxon>Viridiplantae</taxon>
        <taxon>Chlorophyta</taxon>
        <taxon>core chlorophytes</taxon>
        <taxon>Chlorophyceae</taxon>
        <taxon>CS clade</taxon>
        <taxon>Chlamydomonadales</taxon>
        <taxon>Tetrabaenaceae</taxon>
        <taxon>Tetrabaena</taxon>
    </lineage>
</organism>
<dbReference type="OrthoDB" id="239262at2759"/>
<feature type="domain" description="Manganese/iron superoxide dismutase C-terminal" evidence="5">
    <location>
        <begin position="5"/>
        <end position="74"/>
    </location>
</feature>
<dbReference type="GO" id="GO:0030145">
    <property type="term" value="F:manganese ion binding"/>
    <property type="evidence" value="ECO:0007669"/>
    <property type="project" value="TreeGrafter"/>
</dbReference>
<keyword evidence="3" id="KW-0479">Metal-binding</keyword>
<keyword evidence="4" id="KW-0560">Oxidoreductase</keyword>
<dbReference type="PANTHER" id="PTHR11404">
    <property type="entry name" value="SUPEROXIDE DISMUTASE 2"/>
    <property type="match status" value="1"/>
</dbReference>
<dbReference type="Proteomes" id="UP000236333">
    <property type="component" value="Unassembled WGS sequence"/>
</dbReference>
<dbReference type="InterPro" id="IPR036314">
    <property type="entry name" value="SOD_C_sf"/>
</dbReference>
<name>A0A2J7ZFL4_9CHLO</name>
<sequence length="78" mass="8258">DFQPPSGELKTLIEAQWKSLDNFTATFSAQTAAVQGAESGLTWVSATNGSGWGWLGYNKGTGRLEIATLANQDPLSPT</sequence>
<feature type="non-terminal residue" evidence="6">
    <location>
        <position position="1"/>
    </location>
</feature>
<proteinExistence type="inferred from homology"/>
<dbReference type="Gene3D" id="3.55.40.20">
    <property type="entry name" value="Iron/manganese superoxide dismutase, C-terminal domain"/>
    <property type="match status" value="1"/>
</dbReference>
<evidence type="ECO:0000256" key="3">
    <source>
        <dbReference type="ARBA" id="ARBA00022723"/>
    </source>
</evidence>
<dbReference type="SUPFAM" id="SSF54719">
    <property type="entry name" value="Fe,Mn superoxide dismutase (SOD), C-terminal domain"/>
    <property type="match status" value="1"/>
</dbReference>
<comment type="caution">
    <text evidence="6">The sequence shown here is derived from an EMBL/GenBank/DDBJ whole genome shotgun (WGS) entry which is preliminary data.</text>
</comment>
<reference evidence="6 7" key="1">
    <citation type="journal article" date="2017" name="Mol. Biol. Evol.">
        <title>The 4-celled Tetrabaena socialis nuclear genome reveals the essential components for genetic control of cell number at the origin of multicellularity in the volvocine lineage.</title>
        <authorList>
            <person name="Featherston J."/>
            <person name="Arakaki Y."/>
            <person name="Hanschen E.R."/>
            <person name="Ferris P.J."/>
            <person name="Michod R.E."/>
            <person name="Olson B.J.S.C."/>
            <person name="Nozaki H."/>
            <person name="Durand P.M."/>
        </authorList>
    </citation>
    <scope>NUCLEOTIDE SEQUENCE [LARGE SCALE GENOMIC DNA]</scope>
    <source>
        <strain evidence="6 7">NIES-571</strain>
    </source>
</reference>
<evidence type="ECO:0000313" key="6">
    <source>
        <dbReference type="EMBL" id="PNG99019.1"/>
    </source>
</evidence>
<evidence type="ECO:0000256" key="1">
    <source>
        <dbReference type="ARBA" id="ARBA00008714"/>
    </source>
</evidence>
<accession>A0A2J7ZFL4</accession>